<dbReference type="AlphaFoldDB" id="A0A8S3ZB65"/>
<gene>
    <name evidence="3" type="ORF">CUNI_LOCUS9879</name>
</gene>
<proteinExistence type="predicted"/>
<dbReference type="PROSITE" id="PS51340">
    <property type="entry name" value="MOSC"/>
    <property type="match status" value="1"/>
</dbReference>
<dbReference type="OrthoDB" id="17255at2759"/>
<dbReference type="GO" id="GO:0030170">
    <property type="term" value="F:pyridoxal phosphate binding"/>
    <property type="evidence" value="ECO:0007669"/>
    <property type="project" value="InterPro"/>
</dbReference>
<dbReference type="Proteomes" id="UP000678393">
    <property type="component" value="Unassembled WGS sequence"/>
</dbReference>
<organism evidence="3 4">
    <name type="scientific">Candidula unifasciata</name>
    <dbReference type="NCBI Taxonomy" id="100452"/>
    <lineage>
        <taxon>Eukaryota</taxon>
        <taxon>Metazoa</taxon>
        <taxon>Spiralia</taxon>
        <taxon>Lophotrochozoa</taxon>
        <taxon>Mollusca</taxon>
        <taxon>Gastropoda</taxon>
        <taxon>Heterobranchia</taxon>
        <taxon>Euthyneura</taxon>
        <taxon>Panpulmonata</taxon>
        <taxon>Eupulmonata</taxon>
        <taxon>Stylommatophora</taxon>
        <taxon>Helicina</taxon>
        <taxon>Helicoidea</taxon>
        <taxon>Geomitridae</taxon>
        <taxon>Candidula</taxon>
    </lineage>
</organism>
<evidence type="ECO:0000256" key="1">
    <source>
        <dbReference type="SAM" id="Phobius"/>
    </source>
</evidence>
<dbReference type="InterPro" id="IPR011037">
    <property type="entry name" value="Pyrv_Knase-like_insert_dom_sf"/>
</dbReference>
<reference evidence="3" key="1">
    <citation type="submission" date="2021-04" db="EMBL/GenBank/DDBJ databases">
        <authorList>
            <consortium name="Molecular Ecology Group"/>
        </authorList>
    </citation>
    <scope>NUCLEOTIDE SEQUENCE</scope>
</reference>
<keyword evidence="1" id="KW-0472">Membrane</keyword>
<evidence type="ECO:0000259" key="2">
    <source>
        <dbReference type="PROSITE" id="PS51340"/>
    </source>
</evidence>
<dbReference type="EMBL" id="CAJHNH020001757">
    <property type="protein sequence ID" value="CAG5124321.1"/>
    <property type="molecule type" value="Genomic_DNA"/>
</dbReference>
<accession>A0A8S3ZB65</accession>
<feature type="transmembrane region" description="Helical" evidence="1">
    <location>
        <begin position="12"/>
        <end position="30"/>
    </location>
</feature>
<dbReference type="GO" id="GO:0030151">
    <property type="term" value="F:molybdenum ion binding"/>
    <property type="evidence" value="ECO:0007669"/>
    <property type="project" value="InterPro"/>
</dbReference>
<feature type="domain" description="MOSC" evidence="2">
    <location>
        <begin position="173"/>
        <end position="321"/>
    </location>
</feature>
<keyword evidence="4" id="KW-1185">Reference proteome</keyword>
<sequence>MAVWSGPLSSKVTLGTIAVAAAVVTAAVFLSKRKQKKYELVGKVSALNCYPVKSCGGITNDVAFCTVSGIQMLNVKDRQFVIVHPNGDFVTQRQLPKMAGIETVCDGQDLVLRADGMPDIRVPLYPKLDRRKVVLCRVWIFHLEAQDCGDEVASWISEYLSEDLRLLVLVPGLEMRQSPTANAISTDKVVFADQSPYHIITEESLANLVSRIEPSPEGQITMKNFRPNIVIQGIKEAWDEDNWSHLKIGNSLKMRVLAPCDRCAIPTVNLATLQRRSDEEPLRTLRIFRMFPEICQSPLFGIFAGVDVESTVRVGDPVYAVRK</sequence>
<evidence type="ECO:0000313" key="4">
    <source>
        <dbReference type="Proteomes" id="UP000678393"/>
    </source>
</evidence>
<dbReference type="InterPro" id="IPR005302">
    <property type="entry name" value="MoCF_Sase_C"/>
</dbReference>
<name>A0A8S3ZB65_9EUPU</name>
<keyword evidence="1" id="KW-1133">Transmembrane helix</keyword>
<dbReference type="InterPro" id="IPR005303">
    <property type="entry name" value="MOCOS_middle"/>
</dbReference>
<keyword evidence="1" id="KW-0812">Transmembrane</keyword>
<dbReference type="PANTHER" id="PTHR14237">
    <property type="entry name" value="MOLYBDOPTERIN COFACTOR SULFURASE MOSC"/>
    <property type="match status" value="1"/>
</dbReference>
<evidence type="ECO:0000313" key="3">
    <source>
        <dbReference type="EMBL" id="CAG5124321.1"/>
    </source>
</evidence>
<dbReference type="GO" id="GO:0003824">
    <property type="term" value="F:catalytic activity"/>
    <property type="evidence" value="ECO:0007669"/>
    <property type="project" value="InterPro"/>
</dbReference>
<dbReference type="SUPFAM" id="SSF141673">
    <property type="entry name" value="MOSC N-terminal domain-like"/>
    <property type="match status" value="1"/>
</dbReference>
<comment type="caution">
    <text evidence="3">The sequence shown here is derived from an EMBL/GenBank/DDBJ whole genome shotgun (WGS) entry which is preliminary data.</text>
</comment>
<dbReference type="PANTHER" id="PTHR14237:SF19">
    <property type="entry name" value="MITOCHONDRIAL AMIDOXIME REDUCING COMPONENT 1"/>
    <property type="match status" value="1"/>
</dbReference>
<dbReference type="SUPFAM" id="SSF50800">
    <property type="entry name" value="PK beta-barrel domain-like"/>
    <property type="match status" value="1"/>
</dbReference>
<dbReference type="Pfam" id="PF03476">
    <property type="entry name" value="MOSC_N"/>
    <property type="match status" value="1"/>
</dbReference>
<protein>
    <recommendedName>
        <fullName evidence="2">MOSC domain-containing protein</fullName>
    </recommendedName>
</protein>
<dbReference type="Pfam" id="PF03473">
    <property type="entry name" value="MOSC"/>
    <property type="match status" value="1"/>
</dbReference>